<dbReference type="GeneID" id="74308043"/>
<evidence type="ECO:0000256" key="1">
    <source>
        <dbReference type="RuleBase" id="RU003657"/>
    </source>
</evidence>
<evidence type="ECO:0000313" key="3">
    <source>
        <dbReference type="Proteomes" id="UP001060368"/>
    </source>
</evidence>
<dbReference type="Proteomes" id="UP001060368">
    <property type="component" value="Chromosome"/>
</dbReference>
<gene>
    <name evidence="2" type="ORF">L6E24_10040</name>
</gene>
<dbReference type="RefSeq" id="WP_257741860.1">
    <property type="nucleotide sequence ID" value="NZ_CP096115.1"/>
</dbReference>
<accession>A0A9E7TGT8</accession>
<dbReference type="InterPro" id="IPR006062">
    <property type="entry name" value="His_biosynth"/>
</dbReference>
<dbReference type="GO" id="GO:0000105">
    <property type="term" value="P:L-histidine biosynthetic process"/>
    <property type="evidence" value="ECO:0007669"/>
    <property type="project" value="UniProtKB-KW"/>
</dbReference>
<name>A0A9E7TGT8_9EURY</name>
<comment type="similarity">
    <text evidence="1">Belongs to the HisA/HisF family.</text>
</comment>
<evidence type="ECO:0000313" key="2">
    <source>
        <dbReference type="EMBL" id="UUX91707.1"/>
    </source>
</evidence>
<dbReference type="Gene3D" id="3.20.20.70">
    <property type="entry name" value="Aldolase class I"/>
    <property type="match status" value="2"/>
</dbReference>
<dbReference type="SUPFAM" id="SSF51366">
    <property type="entry name" value="Ribulose-phoshate binding barrel"/>
    <property type="match status" value="1"/>
</dbReference>
<keyword evidence="1" id="KW-0028">Amino-acid biosynthesis</keyword>
<sequence>MIMKIILAVDIKGGEVVHGYKGRREIYKPLDWGLAESTEPVKYLTELKVKYPYLADLDRIGRNGDNNSAVLSCRNCGEFSYLNRGAEKPSEALKQPWIKNVISTETCRGDPEDYTDFDYFSVVVKDGRALPDGQKPAEVLKRASGAGFEGLIVLNLSSVGAEDSMGGLDIEEIRSAYEGTLLYGGGVNSTEDLLRLQDAGIDGAIIATAVHKGRVPLKYVQEGRIC</sequence>
<dbReference type="EMBL" id="CP096115">
    <property type="protein sequence ID" value="UUX91707.1"/>
    <property type="molecule type" value="Genomic_DNA"/>
</dbReference>
<proteinExistence type="inferred from homology"/>
<dbReference type="AlphaFoldDB" id="A0A9E7TGT8"/>
<dbReference type="KEGG" id="mend:L6E24_10040"/>
<dbReference type="InterPro" id="IPR011060">
    <property type="entry name" value="RibuloseP-bd_barrel"/>
</dbReference>
<reference evidence="2" key="1">
    <citation type="submission" date="2022-04" db="EMBL/GenBank/DDBJ databases">
        <title>Complete genome of Methanoplanus endosymbiosus DSM 3599.</title>
        <authorList>
            <person name="Chen S.-C."/>
            <person name="You Y.-T."/>
            <person name="Zhou Y.-Z."/>
            <person name="Lai M.-C."/>
        </authorList>
    </citation>
    <scope>NUCLEOTIDE SEQUENCE</scope>
    <source>
        <strain evidence="2">DSM 3599</strain>
    </source>
</reference>
<dbReference type="InterPro" id="IPR013785">
    <property type="entry name" value="Aldolase_TIM"/>
</dbReference>
<protein>
    <submittedName>
        <fullName evidence="2">HisA/HisF-related TIM barrel protein</fullName>
    </submittedName>
</protein>
<keyword evidence="1" id="KW-0368">Histidine biosynthesis</keyword>
<dbReference type="Pfam" id="PF00977">
    <property type="entry name" value="His_biosynth"/>
    <property type="match status" value="1"/>
</dbReference>
<organism evidence="2 3">
    <name type="scientific">Methanoplanus endosymbiosus</name>
    <dbReference type="NCBI Taxonomy" id="33865"/>
    <lineage>
        <taxon>Archaea</taxon>
        <taxon>Methanobacteriati</taxon>
        <taxon>Methanobacteriota</taxon>
        <taxon>Stenosarchaea group</taxon>
        <taxon>Methanomicrobia</taxon>
        <taxon>Methanomicrobiales</taxon>
        <taxon>Methanomicrobiaceae</taxon>
        <taxon>Methanoplanus</taxon>
    </lineage>
</organism>
<keyword evidence="3" id="KW-1185">Reference proteome</keyword>